<dbReference type="Proteomes" id="UP000682811">
    <property type="component" value="Unassembled WGS sequence"/>
</dbReference>
<comment type="caution">
    <text evidence="1">The sequence shown here is derived from an EMBL/GenBank/DDBJ whole genome shotgun (WGS) entry which is preliminary data.</text>
</comment>
<accession>A0A919YBJ2</accession>
<name>A0A919YBJ2_9BACL</name>
<proteinExistence type="predicted"/>
<evidence type="ECO:0000313" key="1">
    <source>
        <dbReference type="EMBL" id="GIO47399.1"/>
    </source>
</evidence>
<gene>
    <name evidence="1" type="ORF">J34TS1_21640</name>
</gene>
<evidence type="ECO:0000313" key="2">
    <source>
        <dbReference type="Proteomes" id="UP000682811"/>
    </source>
</evidence>
<organism evidence="1 2">
    <name type="scientific">Paenibacillus azoreducens</name>
    <dbReference type="NCBI Taxonomy" id="116718"/>
    <lineage>
        <taxon>Bacteria</taxon>
        <taxon>Bacillati</taxon>
        <taxon>Bacillota</taxon>
        <taxon>Bacilli</taxon>
        <taxon>Bacillales</taxon>
        <taxon>Paenibacillaceae</taxon>
        <taxon>Paenibacillus</taxon>
    </lineage>
</organism>
<sequence length="68" mass="7776">MDIVIDRSQTDYLKLWGWKRLWSIYRRGGQKAKADVSKRMIDLGMKVSVIAATGFSPDKVDQLHGNSH</sequence>
<dbReference type="AlphaFoldDB" id="A0A919YBJ2"/>
<protein>
    <submittedName>
        <fullName evidence="1">Uncharacterized protein</fullName>
    </submittedName>
</protein>
<dbReference type="EMBL" id="BORT01000007">
    <property type="protein sequence ID" value="GIO47399.1"/>
    <property type="molecule type" value="Genomic_DNA"/>
</dbReference>
<keyword evidence="2" id="KW-1185">Reference proteome</keyword>
<reference evidence="1 2" key="1">
    <citation type="submission" date="2021-03" db="EMBL/GenBank/DDBJ databases">
        <title>Antimicrobial resistance genes in bacteria isolated from Japanese honey, and their potential for conferring macrolide and lincosamide resistance in the American foulbrood pathogen Paenibacillus larvae.</title>
        <authorList>
            <person name="Okamoto M."/>
            <person name="Kumagai M."/>
            <person name="Kanamori H."/>
            <person name="Takamatsu D."/>
        </authorList>
    </citation>
    <scope>NUCLEOTIDE SEQUENCE [LARGE SCALE GENOMIC DNA]</scope>
    <source>
        <strain evidence="1 2">J34TS1</strain>
    </source>
</reference>